<keyword evidence="1" id="KW-0732">Signal</keyword>
<sequence>MLFLYVFIRLLELLKATFFKTPSTNRTMNSLIKSNQYGLAGDASTLVASAGGNNRRGSGHIRFKIPEPHIQVTIEKSNDDEEDKSQIEICEAHKDDEDDEDDLPPFI</sequence>
<evidence type="ECO:0000313" key="3">
    <source>
        <dbReference type="Proteomes" id="UP000620124"/>
    </source>
</evidence>
<evidence type="ECO:0000313" key="2">
    <source>
        <dbReference type="EMBL" id="KAF7354493.1"/>
    </source>
</evidence>
<proteinExistence type="predicted"/>
<reference evidence="2" key="1">
    <citation type="submission" date="2020-05" db="EMBL/GenBank/DDBJ databases">
        <title>Mycena genomes resolve the evolution of fungal bioluminescence.</title>
        <authorList>
            <person name="Tsai I.J."/>
        </authorList>
    </citation>
    <scope>NUCLEOTIDE SEQUENCE</scope>
    <source>
        <strain evidence="2">CCC161011</strain>
    </source>
</reference>
<comment type="caution">
    <text evidence="2">The sequence shown here is derived from an EMBL/GenBank/DDBJ whole genome shotgun (WGS) entry which is preliminary data.</text>
</comment>
<name>A0A8H7D0S5_9AGAR</name>
<evidence type="ECO:0000256" key="1">
    <source>
        <dbReference type="SAM" id="SignalP"/>
    </source>
</evidence>
<gene>
    <name evidence="2" type="ORF">MVEN_01138600</name>
</gene>
<organism evidence="2 3">
    <name type="scientific">Mycena venus</name>
    <dbReference type="NCBI Taxonomy" id="2733690"/>
    <lineage>
        <taxon>Eukaryota</taxon>
        <taxon>Fungi</taxon>
        <taxon>Dikarya</taxon>
        <taxon>Basidiomycota</taxon>
        <taxon>Agaricomycotina</taxon>
        <taxon>Agaricomycetes</taxon>
        <taxon>Agaricomycetidae</taxon>
        <taxon>Agaricales</taxon>
        <taxon>Marasmiineae</taxon>
        <taxon>Mycenaceae</taxon>
        <taxon>Mycena</taxon>
    </lineage>
</organism>
<keyword evidence="3" id="KW-1185">Reference proteome</keyword>
<feature type="signal peptide" evidence="1">
    <location>
        <begin position="1"/>
        <end position="16"/>
    </location>
</feature>
<dbReference type="Proteomes" id="UP000620124">
    <property type="component" value="Unassembled WGS sequence"/>
</dbReference>
<accession>A0A8H7D0S5</accession>
<dbReference type="EMBL" id="JACAZI010000008">
    <property type="protein sequence ID" value="KAF7354493.1"/>
    <property type="molecule type" value="Genomic_DNA"/>
</dbReference>
<feature type="chain" id="PRO_5034852647" evidence="1">
    <location>
        <begin position="17"/>
        <end position="107"/>
    </location>
</feature>
<dbReference type="AlphaFoldDB" id="A0A8H7D0S5"/>
<protein>
    <submittedName>
        <fullName evidence="2">Uncharacterized protein</fullName>
    </submittedName>
</protein>